<evidence type="ECO:0000259" key="4">
    <source>
        <dbReference type="PROSITE" id="PS50211"/>
    </source>
</evidence>
<evidence type="ECO:0000256" key="2">
    <source>
        <dbReference type="SAM" id="MobiDB-lite"/>
    </source>
</evidence>
<dbReference type="InterPro" id="IPR036961">
    <property type="entry name" value="Kinesin_motor_dom_sf"/>
</dbReference>
<evidence type="ECO:0000256" key="3">
    <source>
        <dbReference type="SAM" id="Phobius"/>
    </source>
</evidence>
<dbReference type="GO" id="GO:0004252">
    <property type="term" value="F:serine-type endopeptidase activity"/>
    <property type="evidence" value="ECO:0007669"/>
    <property type="project" value="TreeGrafter"/>
</dbReference>
<feature type="non-terminal residue" evidence="5">
    <location>
        <position position="467"/>
    </location>
</feature>
<dbReference type="GO" id="GO:0003777">
    <property type="term" value="F:microtubule motor activity"/>
    <property type="evidence" value="ECO:0007669"/>
    <property type="project" value="InterPro"/>
</dbReference>
<accession>A0AAU9S9J1</accession>
<gene>
    <name evidence="5" type="ORF">TAV2_LOCUS13682</name>
</gene>
<dbReference type="InterPro" id="IPR036034">
    <property type="entry name" value="PDZ_sf"/>
</dbReference>
<dbReference type="PROSITE" id="PS50211">
    <property type="entry name" value="DENN"/>
    <property type="match status" value="1"/>
</dbReference>
<keyword evidence="1" id="KW-0505">Motor protein</keyword>
<dbReference type="Pfam" id="PF02141">
    <property type="entry name" value="DENN"/>
    <property type="match status" value="1"/>
</dbReference>
<dbReference type="InterPro" id="IPR001752">
    <property type="entry name" value="Kinesin_motor_dom"/>
</dbReference>
<dbReference type="Gene3D" id="3.40.50.11500">
    <property type="match status" value="1"/>
</dbReference>
<dbReference type="InterPro" id="IPR001194">
    <property type="entry name" value="cDENN_dom"/>
</dbReference>
<keyword evidence="3" id="KW-0472">Membrane</keyword>
<dbReference type="SMART" id="SM00799">
    <property type="entry name" value="DENN"/>
    <property type="match status" value="1"/>
</dbReference>
<organism evidence="5 6">
    <name type="scientific">Thlaspi arvense</name>
    <name type="common">Field penny-cress</name>
    <dbReference type="NCBI Taxonomy" id="13288"/>
    <lineage>
        <taxon>Eukaryota</taxon>
        <taxon>Viridiplantae</taxon>
        <taxon>Streptophyta</taxon>
        <taxon>Embryophyta</taxon>
        <taxon>Tracheophyta</taxon>
        <taxon>Spermatophyta</taxon>
        <taxon>Magnoliopsida</taxon>
        <taxon>eudicotyledons</taxon>
        <taxon>Gunneridae</taxon>
        <taxon>Pentapetalae</taxon>
        <taxon>rosids</taxon>
        <taxon>malvids</taxon>
        <taxon>Brassicales</taxon>
        <taxon>Brassicaceae</taxon>
        <taxon>Thlaspideae</taxon>
        <taxon>Thlaspi</taxon>
    </lineage>
</organism>
<dbReference type="PRINTS" id="PR00380">
    <property type="entry name" value="KINESINHEAVY"/>
</dbReference>
<keyword evidence="6" id="KW-1185">Reference proteome</keyword>
<feature type="transmembrane region" description="Helical" evidence="3">
    <location>
        <begin position="392"/>
        <end position="409"/>
    </location>
</feature>
<dbReference type="GO" id="GO:0007018">
    <property type="term" value="P:microtubule-based movement"/>
    <property type="evidence" value="ECO:0007669"/>
    <property type="project" value="InterPro"/>
</dbReference>
<dbReference type="InterPro" id="IPR027417">
    <property type="entry name" value="P-loop_NTPase"/>
</dbReference>
<dbReference type="SUPFAM" id="SSF52540">
    <property type="entry name" value="P-loop containing nucleoside triphosphate hydrolases"/>
    <property type="match status" value="1"/>
</dbReference>
<feature type="domain" description="UDENN" evidence="4">
    <location>
        <begin position="240"/>
        <end position="467"/>
    </location>
</feature>
<keyword evidence="3" id="KW-0812">Transmembrane</keyword>
<sequence length="467" mass="52505">RRNYTRDQSSAPCADQNQGNPPLIEQRRNPPLSKVHCTRDILGDSDQDGVTFVQVTVLEYYSSNNLRISWPKGASTKVRLEVTGKKAKNATFVSWTEAGKIAKEIVKVEKRRIVKSTLCNERSSRSDCMFILDVLTVGGRLMLVDMVGSQNIDQAGQTGFEEKMQTAKINQENILELTLLKMTSQDSNALMCMPGSKGNAQDSLHSRVWGKSKVHNEDISELNEGTVSSVAPREYFDGTYKLLSIEIDNDRCYCSGPVVMRDMIVGSNKKLWNCIIPTPVIKYFLNGLEERHIGFSLLDIRYQTLEDAQLRRHFKMSHDMTGVLITEIDPLSNAFKVLKKHDVILAIEDLPVDNDRTVHFQRKEYLSLNHLVSMKKPGEVASLKILRNGKEHAYNVSLNFTVLMILAGALLEKQIVFICSNLGLLAASVLSIIPVICPFRWQSFLMPVLPDDMLESLDAPVPYIVSL</sequence>
<feature type="region of interest" description="Disordered" evidence="2">
    <location>
        <begin position="1"/>
        <end position="30"/>
    </location>
</feature>
<evidence type="ECO:0000313" key="6">
    <source>
        <dbReference type="Proteomes" id="UP000836841"/>
    </source>
</evidence>
<feature type="transmembrane region" description="Helical" evidence="3">
    <location>
        <begin position="415"/>
        <end position="437"/>
    </location>
</feature>
<dbReference type="GO" id="GO:0005524">
    <property type="term" value="F:ATP binding"/>
    <property type="evidence" value="ECO:0007669"/>
    <property type="project" value="InterPro"/>
</dbReference>
<dbReference type="GO" id="GO:0008017">
    <property type="term" value="F:microtubule binding"/>
    <property type="evidence" value="ECO:0007669"/>
    <property type="project" value="InterPro"/>
</dbReference>
<protein>
    <recommendedName>
        <fullName evidence="4">UDENN domain-containing protein</fullName>
    </recommendedName>
</protein>
<feature type="compositionally biased region" description="Polar residues" evidence="2">
    <location>
        <begin position="1"/>
        <end position="20"/>
    </location>
</feature>
<dbReference type="PANTHER" id="PTHR45980">
    <property type="match status" value="1"/>
</dbReference>
<dbReference type="InterPro" id="IPR043153">
    <property type="entry name" value="DENN_C"/>
</dbReference>
<dbReference type="Gene3D" id="2.30.42.10">
    <property type="match status" value="1"/>
</dbReference>
<dbReference type="Proteomes" id="UP000836841">
    <property type="component" value="Chromosome 4"/>
</dbReference>
<dbReference type="EMBL" id="OU466860">
    <property type="protein sequence ID" value="CAH2060903.1"/>
    <property type="molecule type" value="Genomic_DNA"/>
</dbReference>
<evidence type="ECO:0000313" key="5">
    <source>
        <dbReference type="EMBL" id="CAH2060903.1"/>
    </source>
</evidence>
<evidence type="ECO:0000256" key="1">
    <source>
        <dbReference type="ARBA" id="ARBA00023175"/>
    </source>
</evidence>
<dbReference type="SUPFAM" id="SSF50156">
    <property type="entry name" value="PDZ domain-like"/>
    <property type="match status" value="1"/>
</dbReference>
<dbReference type="InterPro" id="IPR037516">
    <property type="entry name" value="Tripartite_DENN"/>
</dbReference>
<proteinExistence type="predicted"/>
<dbReference type="Gene3D" id="3.40.850.10">
    <property type="entry name" value="Kinesin motor domain"/>
    <property type="match status" value="1"/>
</dbReference>
<dbReference type="PANTHER" id="PTHR45980:SF9">
    <property type="entry name" value="PROTEASE DO-LIKE 10, MITOCHONDRIAL-RELATED"/>
    <property type="match status" value="1"/>
</dbReference>
<keyword evidence="3" id="KW-1133">Transmembrane helix</keyword>
<dbReference type="Pfam" id="PF00225">
    <property type="entry name" value="Kinesin"/>
    <property type="match status" value="1"/>
</dbReference>
<dbReference type="SMART" id="SM00129">
    <property type="entry name" value="KISc"/>
    <property type="match status" value="1"/>
</dbReference>
<name>A0AAU9S9J1_THLAR</name>
<reference evidence="5 6" key="1">
    <citation type="submission" date="2022-03" db="EMBL/GenBank/DDBJ databases">
        <authorList>
            <person name="Nunn A."/>
            <person name="Chopra R."/>
            <person name="Nunn A."/>
            <person name="Contreras Garrido A."/>
        </authorList>
    </citation>
    <scope>NUCLEOTIDE SEQUENCE [LARGE SCALE GENOMIC DNA]</scope>
</reference>
<dbReference type="AlphaFoldDB" id="A0AAU9S9J1"/>